<dbReference type="InterPro" id="IPR034593">
    <property type="entry name" value="DgoD-like"/>
</dbReference>
<dbReference type="Gene3D" id="3.30.390.10">
    <property type="entry name" value="Enolase-like, N-terminal domain"/>
    <property type="match status" value="1"/>
</dbReference>
<dbReference type="AlphaFoldDB" id="L8P7V7"/>
<dbReference type="InterPro" id="IPR036849">
    <property type="entry name" value="Enolase-like_C_sf"/>
</dbReference>
<proteinExistence type="predicted"/>
<reference evidence="1 2" key="1">
    <citation type="journal article" date="2013" name="Genome Announc.">
        <title>Draft Genome Sequence of Streptomyces viridochromogenes Strain Tu57, Producer of Avilamycin.</title>
        <authorList>
            <person name="Gruning B.A."/>
            <person name="Erxleben A."/>
            <person name="Hahnlein A."/>
            <person name="Gunther S."/>
        </authorList>
    </citation>
    <scope>NUCLEOTIDE SEQUENCE [LARGE SCALE GENOMIC DNA]</scope>
    <source>
        <strain evidence="1 2">Tue57</strain>
    </source>
</reference>
<gene>
    <name evidence="1" type="ORF">STVIR_7646</name>
</gene>
<comment type="caution">
    <text evidence="1">The sequence shown here is derived from an EMBL/GenBank/DDBJ whole genome shotgun (WGS) entry which is preliminary data.</text>
</comment>
<dbReference type="Gene3D" id="3.20.20.120">
    <property type="entry name" value="Enolase-like C-terminal domain"/>
    <property type="match status" value="1"/>
</dbReference>
<evidence type="ECO:0000313" key="1">
    <source>
        <dbReference type="EMBL" id="ELS51392.1"/>
    </source>
</evidence>
<evidence type="ECO:0000313" key="2">
    <source>
        <dbReference type="Proteomes" id="UP000011205"/>
    </source>
</evidence>
<dbReference type="PATRIC" id="fig|1160705.3.peg.7558"/>
<accession>L8P7V7</accession>
<protein>
    <submittedName>
        <fullName evidence="1">Putative Glucarate dehydratase</fullName>
    </submittedName>
</protein>
<dbReference type="PANTHER" id="PTHR48080">
    <property type="entry name" value="D-GALACTONATE DEHYDRATASE-RELATED"/>
    <property type="match status" value="1"/>
</dbReference>
<dbReference type="Proteomes" id="UP000011205">
    <property type="component" value="Unassembled WGS sequence"/>
</dbReference>
<organism evidence="1 2">
    <name type="scientific">Streptomyces viridochromogenes Tue57</name>
    <dbReference type="NCBI Taxonomy" id="1160705"/>
    <lineage>
        <taxon>Bacteria</taxon>
        <taxon>Bacillati</taxon>
        <taxon>Actinomycetota</taxon>
        <taxon>Actinomycetes</taxon>
        <taxon>Kitasatosporales</taxon>
        <taxon>Streptomycetaceae</taxon>
        <taxon>Streptomyces</taxon>
    </lineage>
</organism>
<dbReference type="SUPFAM" id="SSF51604">
    <property type="entry name" value="Enolase C-terminal domain-like"/>
    <property type="match status" value="1"/>
</dbReference>
<sequence>MSRSPCACLDAQGRLLGRPVSDLLGGKVRDSVPFAAHLFYMRAEHPALDGRAAIGDDWGEAPDPAGIVEQARLTQQRYGFRSFKLKGGVFPPDEKVAAIRAPAEAFPGQPLRVGPSTA</sequence>
<dbReference type="InterPro" id="IPR029017">
    <property type="entry name" value="Enolase-like_N"/>
</dbReference>
<dbReference type="EMBL" id="AMLP01000233">
    <property type="protein sequence ID" value="ELS51392.1"/>
    <property type="molecule type" value="Genomic_DNA"/>
</dbReference>
<dbReference type="PANTHER" id="PTHR48080:SF4">
    <property type="entry name" value="GLUCARATE DEHYDRATASE"/>
    <property type="match status" value="1"/>
</dbReference>
<name>L8P7V7_STRVR</name>